<protein>
    <submittedName>
        <fullName evidence="4">TetR/AcrR family transcriptional regulator</fullName>
    </submittedName>
</protein>
<evidence type="ECO:0000313" key="5">
    <source>
        <dbReference type="Proteomes" id="UP001589810"/>
    </source>
</evidence>
<reference evidence="4 5" key="1">
    <citation type="submission" date="2024-09" db="EMBL/GenBank/DDBJ databases">
        <authorList>
            <person name="Sun Q."/>
            <person name="Mori K."/>
        </authorList>
    </citation>
    <scope>NUCLEOTIDE SEQUENCE [LARGE SCALE GENOMIC DNA]</scope>
    <source>
        <strain evidence="4 5">TBRC 1432</strain>
    </source>
</reference>
<dbReference type="PRINTS" id="PR00455">
    <property type="entry name" value="HTHTETR"/>
</dbReference>
<organism evidence="4 5">
    <name type="scientific">Kutzneria chonburiensis</name>
    <dbReference type="NCBI Taxonomy" id="1483604"/>
    <lineage>
        <taxon>Bacteria</taxon>
        <taxon>Bacillati</taxon>
        <taxon>Actinomycetota</taxon>
        <taxon>Actinomycetes</taxon>
        <taxon>Pseudonocardiales</taxon>
        <taxon>Pseudonocardiaceae</taxon>
        <taxon>Kutzneria</taxon>
    </lineage>
</organism>
<dbReference type="Pfam" id="PF17932">
    <property type="entry name" value="TetR_C_24"/>
    <property type="match status" value="1"/>
</dbReference>
<evidence type="ECO:0000256" key="2">
    <source>
        <dbReference type="PROSITE-ProRule" id="PRU00335"/>
    </source>
</evidence>
<evidence type="ECO:0000259" key="3">
    <source>
        <dbReference type="PROSITE" id="PS50977"/>
    </source>
</evidence>
<feature type="DNA-binding region" description="H-T-H motif" evidence="2">
    <location>
        <begin position="30"/>
        <end position="49"/>
    </location>
</feature>
<sequence>MTSVETVRSRDRLLAAATTLFYERGFLATSVKEITQACGFTQGALYNHFPSKDELLYQLVLDIHAELERHTVQARSAAGDDPVDQYAALVAVHVAAHSLFRERSRVGNHEYRWLSGTHLRDVLASRRRLRDELADVLTAGQQAGVFDLVGRSAATTARAVLDMCGLISEWFRDDGEVTPTEMHRRYIELALRMAGGPSTPTTWPVLPDPPVLPKL</sequence>
<dbReference type="EMBL" id="JBHLUD010000007">
    <property type="protein sequence ID" value="MFC0544685.1"/>
    <property type="molecule type" value="Genomic_DNA"/>
</dbReference>
<dbReference type="SUPFAM" id="SSF48498">
    <property type="entry name" value="Tetracyclin repressor-like, C-terminal domain"/>
    <property type="match status" value="1"/>
</dbReference>
<dbReference type="InterPro" id="IPR036271">
    <property type="entry name" value="Tet_transcr_reg_TetR-rel_C_sf"/>
</dbReference>
<dbReference type="Pfam" id="PF00440">
    <property type="entry name" value="TetR_N"/>
    <property type="match status" value="1"/>
</dbReference>
<dbReference type="InterPro" id="IPR050109">
    <property type="entry name" value="HTH-type_TetR-like_transc_reg"/>
</dbReference>
<dbReference type="InterPro" id="IPR009057">
    <property type="entry name" value="Homeodomain-like_sf"/>
</dbReference>
<evidence type="ECO:0000256" key="1">
    <source>
        <dbReference type="ARBA" id="ARBA00023125"/>
    </source>
</evidence>
<dbReference type="PANTHER" id="PTHR30055">
    <property type="entry name" value="HTH-TYPE TRANSCRIPTIONAL REGULATOR RUTR"/>
    <property type="match status" value="1"/>
</dbReference>
<feature type="domain" description="HTH tetR-type" evidence="3">
    <location>
        <begin position="7"/>
        <end position="67"/>
    </location>
</feature>
<name>A0ABV6MWJ3_9PSEU</name>
<dbReference type="InterPro" id="IPR001647">
    <property type="entry name" value="HTH_TetR"/>
</dbReference>
<dbReference type="InterPro" id="IPR041490">
    <property type="entry name" value="KstR2_TetR_C"/>
</dbReference>
<keyword evidence="5" id="KW-1185">Reference proteome</keyword>
<dbReference type="Proteomes" id="UP001589810">
    <property type="component" value="Unassembled WGS sequence"/>
</dbReference>
<gene>
    <name evidence="4" type="ORF">ACFFH7_24485</name>
</gene>
<dbReference type="SUPFAM" id="SSF46689">
    <property type="entry name" value="Homeodomain-like"/>
    <property type="match status" value="1"/>
</dbReference>
<dbReference type="PANTHER" id="PTHR30055:SF200">
    <property type="entry name" value="HTH-TYPE TRANSCRIPTIONAL REPRESSOR BDCR"/>
    <property type="match status" value="1"/>
</dbReference>
<dbReference type="Gene3D" id="1.10.357.10">
    <property type="entry name" value="Tetracycline Repressor, domain 2"/>
    <property type="match status" value="1"/>
</dbReference>
<dbReference type="RefSeq" id="WP_273936138.1">
    <property type="nucleotide sequence ID" value="NZ_CP097263.1"/>
</dbReference>
<proteinExistence type="predicted"/>
<keyword evidence="1 2" id="KW-0238">DNA-binding</keyword>
<evidence type="ECO:0000313" key="4">
    <source>
        <dbReference type="EMBL" id="MFC0544685.1"/>
    </source>
</evidence>
<accession>A0ABV6MWJ3</accession>
<dbReference type="PROSITE" id="PS50977">
    <property type="entry name" value="HTH_TETR_2"/>
    <property type="match status" value="1"/>
</dbReference>
<comment type="caution">
    <text evidence="4">The sequence shown here is derived from an EMBL/GenBank/DDBJ whole genome shotgun (WGS) entry which is preliminary data.</text>
</comment>